<evidence type="ECO:0000313" key="2">
    <source>
        <dbReference type="EMBL" id="MCF2651299.1"/>
    </source>
</evidence>
<keyword evidence="3" id="KW-1185">Reference proteome</keyword>
<name>A0ABS9CJP1_9FIRM</name>
<protein>
    <submittedName>
        <fullName evidence="2">HNH endonuclease</fullName>
    </submittedName>
</protein>
<dbReference type="SMART" id="SM00507">
    <property type="entry name" value="HNHc"/>
    <property type="match status" value="1"/>
</dbReference>
<evidence type="ECO:0000259" key="1">
    <source>
        <dbReference type="SMART" id="SM00507"/>
    </source>
</evidence>
<keyword evidence="2" id="KW-0378">Hydrolase</keyword>
<dbReference type="Proteomes" id="UP001299220">
    <property type="component" value="Unassembled WGS sequence"/>
</dbReference>
<comment type="caution">
    <text evidence="2">The sequence shown here is derived from an EMBL/GenBank/DDBJ whole genome shotgun (WGS) entry which is preliminary data.</text>
</comment>
<dbReference type="InterPro" id="IPR002711">
    <property type="entry name" value="HNH"/>
</dbReference>
<sequence>MTRAQFYHGKAWRRLSKAFLMSKHYICERCGQPAEIAHHKIYLTAENVLDPEISLNPGNLEALCMNCHNAEHFGQGGATAAGLAFDENGNLIQKGKKKL</sequence>
<gene>
    <name evidence="2" type="ORF">JQM67_01565</name>
</gene>
<keyword evidence="2" id="KW-0540">Nuclease</keyword>
<reference evidence="2 3" key="1">
    <citation type="submission" date="2020-12" db="EMBL/GenBank/DDBJ databases">
        <title>Whole genome sequences of gut porcine anaerobes.</title>
        <authorList>
            <person name="Kubasova T."/>
            <person name="Jahodarova E."/>
            <person name="Rychlik I."/>
        </authorList>
    </citation>
    <scope>NUCLEOTIDE SEQUENCE [LARGE SCALE GENOMIC DNA]</scope>
    <source>
        <strain evidence="2 3">An867</strain>
    </source>
</reference>
<dbReference type="Pfam" id="PF01844">
    <property type="entry name" value="HNH"/>
    <property type="match status" value="1"/>
</dbReference>
<dbReference type="GO" id="GO:0004519">
    <property type="term" value="F:endonuclease activity"/>
    <property type="evidence" value="ECO:0007669"/>
    <property type="project" value="UniProtKB-KW"/>
</dbReference>
<dbReference type="InterPro" id="IPR003615">
    <property type="entry name" value="HNH_nuc"/>
</dbReference>
<proteinExistence type="predicted"/>
<evidence type="ECO:0000313" key="3">
    <source>
        <dbReference type="Proteomes" id="UP001299220"/>
    </source>
</evidence>
<accession>A0ABS9CJP1</accession>
<organism evidence="2 3">
    <name type="scientific">Anaeromassilibacillus senegalensis</name>
    <dbReference type="NCBI Taxonomy" id="1673717"/>
    <lineage>
        <taxon>Bacteria</taxon>
        <taxon>Bacillati</taxon>
        <taxon>Bacillota</taxon>
        <taxon>Clostridia</taxon>
        <taxon>Eubacteriales</taxon>
        <taxon>Acutalibacteraceae</taxon>
        <taxon>Anaeromassilibacillus</taxon>
    </lineage>
</organism>
<feature type="domain" description="HNH nuclease" evidence="1">
    <location>
        <begin position="15"/>
        <end position="69"/>
    </location>
</feature>
<keyword evidence="2" id="KW-0255">Endonuclease</keyword>
<dbReference type="EMBL" id="JAFBIT010000001">
    <property type="protein sequence ID" value="MCF2651299.1"/>
    <property type="molecule type" value="Genomic_DNA"/>
</dbReference>